<dbReference type="AlphaFoldDB" id="A0A0P1BR97"/>
<feature type="region of interest" description="Disordered" evidence="1">
    <location>
        <begin position="1"/>
        <end position="40"/>
    </location>
</feature>
<organism evidence="2 3">
    <name type="scientific">Ceraceosorus bombacis</name>
    <dbReference type="NCBI Taxonomy" id="401625"/>
    <lineage>
        <taxon>Eukaryota</taxon>
        <taxon>Fungi</taxon>
        <taxon>Dikarya</taxon>
        <taxon>Basidiomycota</taxon>
        <taxon>Ustilaginomycotina</taxon>
        <taxon>Exobasidiomycetes</taxon>
        <taxon>Ceraceosorales</taxon>
        <taxon>Ceraceosoraceae</taxon>
        <taxon>Ceraceosorus</taxon>
    </lineage>
</organism>
<evidence type="ECO:0000313" key="2">
    <source>
        <dbReference type="EMBL" id="CEH18669.1"/>
    </source>
</evidence>
<name>A0A0P1BR97_9BASI</name>
<dbReference type="EMBL" id="CCYA01000276">
    <property type="protein sequence ID" value="CEH18669.1"/>
    <property type="molecule type" value="Genomic_DNA"/>
</dbReference>
<sequence length="83" mass="8984">MSDESKTIPEAKQDLNTHELSSGATESTHTDESGVSGLLHKVTDKVQEVGHKLAAKDDETHIAQQEHYVNERPGGGQISMGMQ</sequence>
<accession>A0A0P1BR97</accession>
<feature type="compositionally biased region" description="Basic and acidic residues" evidence="1">
    <location>
        <begin position="1"/>
        <end position="17"/>
    </location>
</feature>
<dbReference type="Proteomes" id="UP000054845">
    <property type="component" value="Unassembled WGS sequence"/>
</dbReference>
<evidence type="ECO:0000256" key="1">
    <source>
        <dbReference type="SAM" id="MobiDB-lite"/>
    </source>
</evidence>
<protein>
    <submittedName>
        <fullName evidence="2">Uncharacterized protein</fullName>
    </submittedName>
</protein>
<feature type="compositionally biased region" description="Polar residues" evidence="1">
    <location>
        <begin position="18"/>
        <end position="27"/>
    </location>
</feature>
<keyword evidence="3" id="KW-1185">Reference proteome</keyword>
<proteinExistence type="predicted"/>
<reference evidence="2 3" key="1">
    <citation type="submission" date="2014-09" db="EMBL/GenBank/DDBJ databases">
        <authorList>
            <person name="Magalhaes I.L.F."/>
            <person name="Oliveira U."/>
            <person name="Santos F.R."/>
            <person name="Vidigal T.H.D.A."/>
            <person name="Brescovit A.D."/>
            <person name="Santos A.J."/>
        </authorList>
    </citation>
    <scope>NUCLEOTIDE SEQUENCE [LARGE SCALE GENOMIC DNA]</scope>
</reference>
<evidence type="ECO:0000313" key="3">
    <source>
        <dbReference type="Proteomes" id="UP000054845"/>
    </source>
</evidence>